<gene>
    <name evidence="8" type="primary">yqeK</name>
    <name evidence="8" type="ORF">JFL75_03355</name>
</gene>
<dbReference type="InterPro" id="IPR006674">
    <property type="entry name" value="HD_domain"/>
</dbReference>
<evidence type="ECO:0000256" key="3">
    <source>
        <dbReference type="ARBA" id="ARBA00022741"/>
    </source>
</evidence>
<dbReference type="Gene3D" id="1.10.3210.10">
    <property type="entry name" value="Hypothetical protein af1432"/>
    <property type="match status" value="1"/>
</dbReference>
<dbReference type="GO" id="GO:0008803">
    <property type="term" value="F:bis(5'-nucleosyl)-tetraphosphatase (symmetrical) activity"/>
    <property type="evidence" value="ECO:0007669"/>
    <property type="project" value="UniProtKB-EC"/>
</dbReference>
<dbReference type="GO" id="GO:0046872">
    <property type="term" value="F:metal ion binding"/>
    <property type="evidence" value="ECO:0007669"/>
    <property type="project" value="UniProtKB-KW"/>
</dbReference>
<dbReference type="GO" id="GO:0000166">
    <property type="term" value="F:nucleotide binding"/>
    <property type="evidence" value="ECO:0007669"/>
    <property type="project" value="UniProtKB-KW"/>
</dbReference>
<evidence type="ECO:0000313" key="8">
    <source>
        <dbReference type="EMBL" id="QQO09964.1"/>
    </source>
</evidence>
<dbReference type="InterPro" id="IPR051094">
    <property type="entry name" value="Diverse_Catalytic_Enzymes"/>
</dbReference>
<evidence type="ECO:0000256" key="1">
    <source>
        <dbReference type="ARBA" id="ARBA00012506"/>
    </source>
</evidence>
<dbReference type="Pfam" id="PF01966">
    <property type="entry name" value="HD"/>
    <property type="match status" value="1"/>
</dbReference>
<evidence type="ECO:0000256" key="6">
    <source>
        <dbReference type="ARBA" id="ARBA00049417"/>
    </source>
</evidence>
<dbReference type="SUPFAM" id="SSF109604">
    <property type="entry name" value="HD-domain/PDEase-like"/>
    <property type="match status" value="1"/>
</dbReference>
<dbReference type="EMBL" id="CP067089">
    <property type="protein sequence ID" value="QQO09964.1"/>
    <property type="molecule type" value="Genomic_DNA"/>
</dbReference>
<reference evidence="8" key="1">
    <citation type="submission" date="2021-01" db="EMBL/GenBank/DDBJ databases">
        <title>Description of Breznakiella homolactica.</title>
        <authorList>
            <person name="Song Y."/>
            <person name="Brune A."/>
        </authorList>
    </citation>
    <scope>NUCLEOTIDE SEQUENCE</scope>
    <source>
        <strain evidence="8">RmG30</strain>
    </source>
</reference>
<evidence type="ECO:0000256" key="5">
    <source>
        <dbReference type="ARBA" id="ARBA00023004"/>
    </source>
</evidence>
<keyword evidence="3" id="KW-0547">Nucleotide-binding</keyword>
<dbReference type="InterPro" id="IPR005249">
    <property type="entry name" value="YqeK"/>
</dbReference>
<dbReference type="InterPro" id="IPR003607">
    <property type="entry name" value="HD/PDEase_dom"/>
</dbReference>
<dbReference type="EC" id="3.6.1.41" evidence="1"/>
<evidence type="ECO:0000259" key="7">
    <source>
        <dbReference type="Pfam" id="PF01966"/>
    </source>
</evidence>
<organism evidence="8 9">
    <name type="scientific">Breznakiella homolactica</name>
    <dbReference type="NCBI Taxonomy" id="2798577"/>
    <lineage>
        <taxon>Bacteria</taxon>
        <taxon>Pseudomonadati</taxon>
        <taxon>Spirochaetota</taxon>
        <taxon>Spirochaetia</taxon>
        <taxon>Spirochaetales</taxon>
        <taxon>Breznakiellaceae</taxon>
        <taxon>Breznakiella</taxon>
    </lineage>
</organism>
<protein>
    <recommendedName>
        <fullName evidence="1">bis(5'-nucleosyl)-tetraphosphatase (symmetrical)</fullName>
        <ecNumber evidence="1">3.6.1.41</ecNumber>
    </recommendedName>
</protein>
<feature type="domain" description="HD" evidence="7">
    <location>
        <begin position="35"/>
        <end position="146"/>
    </location>
</feature>
<dbReference type="PANTHER" id="PTHR35795:SF1">
    <property type="entry name" value="BIS(5'-NUCLEOSYL)-TETRAPHOSPHATASE, SYMMETRICAL"/>
    <property type="match status" value="1"/>
</dbReference>
<dbReference type="RefSeq" id="WP_215627268.1">
    <property type="nucleotide sequence ID" value="NZ_CP067089.2"/>
</dbReference>
<proteinExistence type="predicted"/>
<name>A0A7T8B9U3_9SPIR</name>
<accession>A0A7T8B9U3</accession>
<dbReference type="PANTHER" id="PTHR35795">
    <property type="entry name" value="SLR1885 PROTEIN"/>
    <property type="match status" value="1"/>
</dbReference>
<keyword evidence="4 8" id="KW-0378">Hydrolase</keyword>
<keyword evidence="2" id="KW-0479">Metal-binding</keyword>
<dbReference type="KEGG" id="bhc:JFL75_03355"/>
<evidence type="ECO:0000313" key="9">
    <source>
        <dbReference type="Proteomes" id="UP000595917"/>
    </source>
</evidence>
<dbReference type="AlphaFoldDB" id="A0A7T8B9U3"/>
<keyword evidence="5" id="KW-0408">Iron</keyword>
<evidence type="ECO:0000256" key="4">
    <source>
        <dbReference type="ARBA" id="ARBA00022801"/>
    </source>
</evidence>
<sequence length="201" mass="22919">MGSMFEEITARYTATGDTAADIVGLIESYHKDELIQHVKNVAEKSRELSVLFDADPDKAELASFFHDVSCVIPNDQRLGVAEGFNLEIFEEERVFPMILHQKLSAEIAERIFGIRDTEILSAVRCHTTLKANPSKLDMIVFISDKIRWDQAGRPPYLDLVEDNLKVSLEAGTKAFVNYLIENKASLKVMHPWLLEAYEWFR</sequence>
<dbReference type="NCBIfam" id="TIGR00488">
    <property type="entry name" value="bis(5'-nucleosyl)-tetraphosphatase (symmetrical) YqeK"/>
    <property type="match status" value="1"/>
</dbReference>
<keyword evidence="9" id="KW-1185">Reference proteome</keyword>
<dbReference type="Proteomes" id="UP000595917">
    <property type="component" value="Chromosome"/>
</dbReference>
<evidence type="ECO:0000256" key="2">
    <source>
        <dbReference type="ARBA" id="ARBA00022723"/>
    </source>
</evidence>
<dbReference type="CDD" id="cd00077">
    <property type="entry name" value="HDc"/>
    <property type="match status" value="1"/>
</dbReference>
<comment type="catalytic activity">
    <reaction evidence="6">
        <text>P(1),P(4)-bis(5'-adenosyl) tetraphosphate + H2O = 2 ADP + 2 H(+)</text>
        <dbReference type="Rhea" id="RHEA:24252"/>
        <dbReference type="ChEBI" id="CHEBI:15377"/>
        <dbReference type="ChEBI" id="CHEBI:15378"/>
        <dbReference type="ChEBI" id="CHEBI:58141"/>
        <dbReference type="ChEBI" id="CHEBI:456216"/>
        <dbReference type="EC" id="3.6.1.41"/>
    </reaction>
</comment>